<dbReference type="Proteomes" id="UP000478052">
    <property type="component" value="Unassembled WGS sequence"/>
</dbReference>
<dbReference type="AlphaFoldDB" id="A0A6G0VQ01"/>
<gene>
    <name evidence="1" type="ORF">FWK35_00032347</name>
</gene>
<keyword evidence="2" id="KW-1185">Reference proteome</keyword>
<name>A0A6G0VQ01_APHCR</name>
<proteinExistence type="predicted"/>
<dbReference type="EMBL" id="VUJU01013350">
    <property type="protein sequence ID" value="KAF0705110.1"/>
    <property type="molecule type" value="Genomic_DNA"/>
</dbReference>
<reference evidence="1 2" key="1">
    <citation type="submission" date="2019-08" db="EMBL/GenBank/DDBJ databases">
        <title>Whole genome of Aphis craccivora.</title>
        <authorList>
            <person name="Voronova N.V."/>
            <person name="Shulinski R.S."/>
            <person name="Bandarenka Y.V."/>
            <person name="Zhorov D.G."/>
            <person name="Warner D."/>
        </authorList>
    </citation>
    <scope>NUCLEOTIDE SEQUENCE [LARGE SCALE GENOMIC DNA]</scope>
    <source>
        <strain evidence="1">180601</strain>
        <tissue evidence="1">Whole Body</tissue>
    </source>
</reference>
<feature type="non-terminal residue" evidence="1">
    <location>
        <position position="40"/>
    </location>
</feature>
<accession>A0A6G0VQ01</accession>
<sequence>AECSLKVTITDQAKDQELKNNLSEVAQTIFTCIMSDPKRK</sequence>
<comment type="caution">
    <text evidence="1">The sequence shown here is derived from an EMBL/GenBank/DDBJ whole genome shotgun (WGS) entry which is preliminary data.</text>
</comment>
<evidence type="ECO:0000313" key="1">
    <source>
        <dbReference type="EMBL" id="KAF0705110.1"/>
    </source>
</evidence>
<dbReference type="OrthoDB" id="6604097at2759"/>
<evidence type="ECO:0000313" key="2">
    <source>
        <dbReference type="Proteomes" id="UP000478052"/>
    </source>
</evidence>
<organism evidence="1 2">
    <name type="scientific">Aphis craccivora</name>
    <name type="common">Cowpea aphid</name>
    <dbReference type="NCBI Taxonomy" id="307492"/>
    <lineage>
        <taxon>Eukaryota</taxon>
        <taxon>Metazoa</taxon>
        <taxon>Ecdysozoa</taxon>
        <taxon>Arthropoda</taxon>
        <taxon>Hexapoda</taxon>
        <taxon>Insecta</taxon>
        <taxon>Pterygota</taxon>
        <taxon>Neoptera</taxon>
        <taxon>Paraneoptera</taxon>
        <taxon>Hemiptera</taxon>
        <taxon>Sternorrhyncha</taxon>
        <taxon>Aphidomorpha</taxon>
        <taxon>Aphidoidea</taxon>
        <taxon>Aphididae</taxon>
        <taxon>Aphidini</taxon>
        <taxon>Aphis</taxon>
        <taxon>Aphis</taxon>
    </lineage>
</organism>
<protein>
    <submittedName>
        <fullName evidence="1">Uncharacterized protein</fullName>
    </submittedName>
</protein>
<feature type="non-terminal residue" evidence="1">
    <location>
        <position position="1"/>
    </location>
</feature>